<evidence type="ECO:0008006" key="5">
    <source>
        <dbReference type="Google" id="ProtNLM"/>
    </source>
</evidence>
<dbReference type="OrthoDB" id="4981587at2"/>
<sequence length="184" mass="17948">MDRAHRRAVRLVVPLLVLGGLAACTPGSPTSSTPTPSASTARPSAGATTSGPTSTPTTGPTDGAPPASPEPTDAAPAPAPAPDDLTEVTVTISYAGWVADAGRVEVGAYVDGVIEGTGTCTLTLKRSGRSVSETVPATADASSTSCGAVAVDGAQLSSGTWSAVVDYDSPTSVGSSAPTEVVVP</sequence>
<dbReference type="Proteomes" id="UP000321118">
    <property type="component" value="Unassembled WGS sequence"/>
</dbReference>
<dbReference type="EMBL" id="BJUB01000006">
    <property type="protein sequence ID" value="GEK21662.1"/>
    <property type="molecule type" value="Genomic_DNA"/>
</dbReference>
<evidence type="ECO:0000313" key="3">
    <source>
        <dbReference type="EMBL" id="GEK21662.1"/>
    </source>
</evidence>
<gene>
    <name evidence="3" type="ORF">CXY01_21820</name>
</gene>
<comment type="caution">
    <text evidence="3">The sequence shown here is derived from an EMBL/GenBank/DDBJ whole genome shotgun (WGS) entry which is preliminary data.</text>
</comment>
<keyword evidence="2" id="KW-0732">Signal</keyword>
<keyword evidence="4" id="KW-1185">Reference proteome</keyword>
<organism evidence="3 4">
    <name type="scientific">Cellulomonas xylanilytica</name>
    <dbReference type="NCBI Taxonomy" id="233583"/>
    <lineage>
        <taxon>Bacteria</taxon>
        <taxon>Bacillati</taxon>
        <taxon>Actinomycetota</taxon>
        <taxon>Actinomycetes</taxon>
        <taxon>Micrococcales</taxon>
        <taxon>Cellulomonadaceae</taxon>
        <taxon>Cellulomonas</taxon>
    </lineage>
</organism>
<reference evidence="3 4" key="1">
    <citation type="submission" date="2019-07" db="EMBL/GenBank/DDBJ databases">
        <title>Whole genome shotgun sequence of Cellulomonas xylanilytica NBRC 101102.</title>
        <authorList>
            <person name="Hosoyama A."/>
            <person name="Uohara A."/>
            <person name="Ohji S."/>
            <person name="Ichikawa N."/>
        </authorList>
    </citation>
    <scope>NUCLEOTIDE SEQUENCE [LARGE SCALE GENOMIC DNA]</scope>
    <source>
        <strain evidence="3 4">NBRC 101102</strain>
    </source>
</reference>
<feature type="compositionally biased region" description="Low complexity" evidence="1">
    <location>
        <begin position="26"/>
        <end position="76"/>
    </location>
</feature>
<protein>
    <recommendedName>
        <fullName evidence="5">Bacterial spore germination immunoglobulin-like domain-containing protein</fullName>
    </recommendedName>
</protein>
<dbReference type="RefSeq" id="WP_146927453.1">
    <property type="nucleotide sequence ID" value="NZ_BJUB01000006.1"/>
</dbReference>
<evidence type="ECO:0000256" key="1">
    <source>
        <dbReference type="SAM" id="MobiDB-lite"/>
    </source>
</evidence>
<dbReference type="PROSITE" id="PS51257">
    <property type="entry name" value="PROKAR_LIPOPROTEIN"/>
    <property type="match status" value="1"/>
</dbReference>
<proteinExistence type="predicted"/>
<evidence type="ECO:0000313" key="4">
    <source>
        <dbReference type="Proteomes" id="UP000321118"/>
    </source>
</evidence>
<accession>A0A510V455</accession>
<feature type="signal peptide" evidence="2">
    <location>
        <begin position="1"/>
        <end position="22"/>
    </location>
</feature>
<feature type="chain" id="PRO_5038531563" description="Bacterial spore germination immunoglobulin-like domain-containing protein" evidence="2">
    <location>
        <begin position="23"/>
        <end position="184"/>
    </location>
</feature>
<dbReference type="AlphaFoldDB" id="A0A510V455"/>
<name>A0A510V455_9CELL</name>
<evidence type="ECO:0000256" key="2">
    <source>
        <dbReference type="SAM" id="SignalP"/>
    </source>
</evidence>
<feature type="region of interest" description="Disordered" evidence="1">
    <location>
        <begin position="26"/>
        <end position="84"/>
    </location>
</feature>